<feature type="signal peptide" evidence="1">
    <location>
        <begin position="1"/>
        <end position="21"/>
    </location>
</feature>
<keyword evidence="1" id="KW-0732">Signal</keyword>
<reference evidence="2 3" key="1">
    <citation type="submission" date="2008-07" db="EMBL/GenBank/DDBJ databases">
        <title>Complete sequence of Geobacter bemidjiensis BEM.</title>
        <authorList>
            <consortium name="US DOE Joint Genome Institute"/>
            <person name="Lucas S."/>
            <person name="Copeland A."/>
            <person name="Lapidus A."/>
            <person name="Glavina del Rio T."/>
            <person name="Dalin E."/>
            <person name="Tice H."/>
            <person name="Bruce D."/>
            <person name="Goodwin L."/>
            <person name="Pitluck S."/>
            <person name="Kiss H."/>
            <person name="Brettin T."/>
            <person name="Detter J.C."/>
            <person name="Han C."/>
            <person name="Kuske C.R."/>
            <person name="Schmutz J."/>
            <person name="Larimer F."/>
            <person name="Land M."/>
            <person name="Hauser L."/>
            <person name="Kyrpides N."/>
            <person name="Lykidis A."/>
            <person name="Lovley D."/>
            <person name="Richardson P."/>
        </authorList>
    </citation>
    <scope>NUCLEOTIDE SEQUENCE [LARGE SCALE GENOMIC DNA]</scope>
    <source>
        <strain evidence="3">ATCC BAA-1014 / DSM 16622 / JCM 12645 / Bem</strain>
    </source>
</reference>
<accession>B5EBR0</accession>
<dbReference type="AlphaFoldDB" id="B5EBR0"/>
<proteinExistence type="predicted"/>
<dbReference type="KEGG" id="gbm:Gbem_1920"/>
<evidence type="ECO:0000313" key="3">
    <source>
        <dbReference type="Proteomes" id="UP000008825"/>
    </source>
</evidence>
<keyword evidence="3" id="KW-1185">Reference proteome</keyword>
<dbReference type="OrthoDB" id="9255753at2"/>
<name>B5EBR0_CITBB</name>
<dbReference type="HOGENOM" id="CLU_1560744_0_0_7"/>
<keyword evidence="2" id="KW-0449">Lipoprotein</keyword>
<sequence>MPNFFCSVTLTFILTIVTGCAIGVPQNRGEFVDMYKDAHVFGKAEHVTINRPAKAVAADIKAFSQNCLNIRVVNPPNYALKEAGGSTTFRTKIEKVGNNQTTLSLQEEYNDRPMSGAPQDGLYTLVAEIRAAGKTKTELDIYHARRGKIADPLKQWAAGDKCACPSLDRGW</sequence>
<evidence type="ECO:0000256" key="1">
    <source>
        <dbReference type="SAM" id="SignalP"/>
    </source>
</evidence>
<protein>
    <submittedName>
        <fullName evidence="2">Lipoprotein, putative</fullName>
    </submittedName>
</protein>
<reference evidence="2 3" key="2">
    <citation type="journal article" date="2010" name="BMC Genomics">
        <title>The genome of Geobacter bemidjiensis, exemplar for the subsurface clade of Geobacter species that predominate in Fe(III)-reducing subsurface environments.</title>
        <authorList>
            <person name="Aklujkar M."/>
            <person name="Young N.D."/>
            <person name="Holmes D."/>
            <person name="Chavan M."/>
            <person name="Risso C."/>
            <person name="Kiss H.E."/>
            <person name="Han C.S."/>
            <person name="Land M.L."/>
            <person name="Lovley D.R."/>
        </authorList>
    </citation>
    <scope>NUCLEOTIDE SEQUENCE [LARGE SCALE GENOMIC DNA]</scope>
    <source>
        <strain evidence="3">ATCC BAA-1014 / DSM 16622 / JCM 12645 / Bem</strain>
    </source>
</reference>
<feature type="chain" id="PRO_5002832378" evidence="1">
    <location>
        <begin position="22"/>
        <end position="171"/>
    </location>
</feature>
<gene>
    <name evidence="2" type="ordered locus">Gbem_1920</name>
</gene>
<dbReference type="STRING" id="404380.Gbem_1920"/>
<organism evidence="2 3">
    <name type="scientific">Citrifermentans bemidjiense (strain ATCC BAA-1014 / DSM 16622 / JCM 12645 / Bem)</name>
    <name type="common">Geobacter bemidjiensis</name>
    <dbReference type="NCBI Taxonomy" id="404380"/>
    <lineage>
        <taxon>Bacteria</taxon>
        <taxon>Pseudomonadati</taxon>
        <taxon>Thermodesulfobacteriota</taxon>
        <taxon>Desulfuromonadia</taxon>
        <taxon>Geobacterales</taxon>
        <taxon>Geobacteraceae</taxon>
        <taxon>Citrifermentans</taxon>
    </lineage>
</organism>
<dbReference type="Proteomes" id="UP000008825">
    <property type="component" value="Chromosome"/>
</dbReference>
<dbReference type="RefSeq" id="WP_012530353.1">
    <property type="nucleotide sequence ID" value="NC_011146.1"/>
</dbReference>
<dbReference type="EMBL" id="CP001124">
    <property type="protein sequence ID" value="ACH38934.1"/>
    <property type="molecule type" value="Genomic_DNA"/>
</dbReference>
<evidence type="ECO:0000313" key="2">
    <source>
        <dbReference type="EMBL" id="ACH38934.1"/>
    </source>
</evidence>